<dbReference type="InterPro" id="IPR048365">
    <property type="entry name" value="TNP-like_RNaseH_N"/>
</dbReference>
<proteinExistence type="predicted"/>
<sequence length="718" mass="81601">MLSRIPISPGIHFAVFNNLKAISKKMEPHNRCCVLLFDEMSIEPHLQYNQFLDETDGLQDFGTKRFVKIANHVQIWILQKILDMFHVLCPIPIFNSFGDIDVASQITENIKNIIRSAQDAGLTVVATVCDQGGNNKSAINALVKDTQDETGSTQYLFTINNEKIVPLFDVPHLLKTLGNILLKSDIYFKNKDGIPKVAKWKHIEKTWELDSFSGDLRALPKITEYHVNRSKIKKMKVSVATQVFSHSVAATMNLLISNGNAFGTEAIDEARGTVEFIKFVDDVFDSLNGSAIRDMKGKPLRTSASTENTGIHEECWKTALKVFESMYVMDNKQQKVMPCFMNWQITLNGFIHLKKRLKDCKFTRMKTRRFNQDPLENLFGKIRQRGGRFTKPTTSAFCTLYKSLLVNGLVSKHSVGANCEEDRSNVLIPLQRFLTQGLPEDEEDESADEIDKLENRSLPANFQPLKPLESAALSYVAGYIVKVKTKITKCIACKYNIFKRPNENDDSFNLLIKHKEYGGINNIITGKDERDSNSTSNILRRQAKDIFEKRKKYVKNVINEGASKAFKSFTCNSLNKFCWFGILFAHRVRQNGLSSFKLLCEADVSKNFMSKKEVRKDTDSSPKSYFCQVGVMIVFERRCTIGKSGSGREISTNISELLAYCYHIILSNRNIFNLVSTLAQLKEPQIKLIADQCHLCRLGLHFANTCVMSDPYIRKRTL</sequence>
<dbReference type="AlphaFoldDB" id="A0AAV8VFJ7"/>
<dbReference type="Proteomes" id="UP001159042">
    <property type="component" value="Unassembled WGS sequence"/>
</dbReference>
<evidence type="ECO:0000259" key="2">
    <source>
        <dbReference type="Pfam" id="PF21788"/>
    </source>
</evidence>
<protein>
    <recommendedName>
        <fullName evidence="6">Transposable element P transposase</fullName>
    </recommendedName>
</protein>
<reference evidence="4 5" key="1">
    <citation type="journal article" date="2023" name="Insect Mol. Biol.">
        <title>Genome sequencing provides insights into the evolution of gene families encoding plant cell wall-degrading enzymes in longhorned beetles.</title>
        <authorList>
            <person name="Shin N.R."/>
            <person name="Okamura Y."/>
            <person name="Kirsch R."/>
            <person name="Pauchet Y."/>
        </authorList>
    </citation>
    <scope>NUCLEOTIDE SEQUENCE [LARGE SCALE GENOMIC DNA]</scope>
    <source>
        <strain evidence="4">EAD_L_NR</strain>
    </source>
</reference>
<feature type="domain" description="Transposable element P transposase-like RNase H C-terminal" evidence="3">
    <location>
        <begin position="369"/>
        <end position="402"/>
    </location>
</feature>
<dbReference type="PANTHER" id="PTHR47577:SF2">
    <property type="entry name" value="THAP DOMAIN CONTAINING 9"/>
    <property type="match status" value="1"/>
</dbReference>
<organism evidence="4 5">
    <name type="scientific">Exocentrus adspersus</name>
    <dbReference type="NCBI Taxonomy" id="1586481"/>
    <lineage>
        <taxon>Eukaryota</taxon>
        <taxon>Metazoa</taxon>
        <taxon>Ecdysozoa</taxon>
        <taxon>Arthropoda</taxon>
        <taxon>Hexapoda</taxon>
        <taxon>Insecta</taxon>
        <taxon>Pterygota</taxon>
        <taxon>Neoptera</taxon>
        <taxon>Endopterygota</taxon>
        <taxon>Coleoptera</taxon>
        <taxon>Polyphaga</taxon>
        <taxon>Cucujiformia</taxon>
        <taxon>Chrysomeloidea</taxon>
        <taxon>Cerambycidae</taxon>
        <taxon>Lamiinae</taxon>
        <taxon>Acanthocinini</taxon>
        <taxon>Exocentrus</taxon>
    </lineage>
</organism>
<feature type="domain" description="Transposable element P transposase-like RNase H" evidence="1">
    <location>
        <begin position="8"/>
        <end position="142"/>
    </location>
</feature>
<evidence type="ECO:0000259" key="3">
    <source>
        <dbReference type="Pfam" id="PF21789"/>
    </source>
</evidence>
<name>A0AAV8VFJ7_9CUCU</name>
<dbReference type="EMBL" id="JANEYG010000113">
    <property type="protein sequence ID" value="KAJ8912755.1"/>
    <property type="molecule type" value="Genomic_DNA"/>
</dbReference>
<feature type="domain" description="Transposable element P transposase-like GTP-binding insertion" evidence="2">
    <location>
        <begin position="172"/>
        <end position="292"/>
    </location>
</feature>
<dbReference type="PANTHER" id="PTHR47577">
    <property type="entry name" value="THAP DOMAIN-CONTAINING PROTEIN 6"/>
    <property type="match status" value="1"/>
</dbReference>
<evidence type="ECO:0000313" key="4">
    <source>
        <dbReference type="EMBL" id="KAJ8912755.1"/>
    </source>
</evidence>
<evidence type="ECO:0008006" key="6">
    <source>
        <dbReference type="Google" id="ProtNLM"/>
    </source>
</evidence>
<accession>A0AAV8VFJ7</accession>
<keyword evidence="5" id="KW-1185">Reference proteome</keyword>
<dbReference type="Pfam" id="PF21789">
    <property type="entry name" value="TNP-like_RNaseH_C"/>
    <property type="match status" value="1"/>
</dbReference>
<evidence type="ECO:0000259" key="1">
    <source>
        <dbReference type="Pfam" id="PF21787"/>
    </source>
</evidence>
<dbReference type="Pfam" id="PF21787">
    <property type="entry name" value="TNP-like_RNaseH_N"/>
    <property type="match status" value="1"/>
</dbReference>
<dbReference type="InterPro" id="IPR048366">
    <property type="entry name" value="TNP-like_GBD"/>
</dbReference>
<dbReference type="Pfam" id="PF21788">
    <property type="entry name" value="TNP-like_GBD"/>
    <property type="match status" value="1"/>
</dbReference>
<dbReference type="InterPro" id="IPR048367">
    <property type="entry name" value="TNP-like_RNaseH_C"/>
</dbReference>
<gene>
    <name evidence="4" type="ORF">NQ315_016711</name>
</gene>
<comment type="caution">
    <text evidence="4">The sequence shown here is derived from an EMBL/GenBank/DDBJ whole genome shotgun (WGS) entry which is preliminary data.</text>
</comment>
<evidence type="ECO:0000313" key="5">
    <source>
        <dbReference type="Proteomes" id="UP001159042"/>
    </source>
</evidence>